<comment type="caution">
    <text evidence="1">The sequence shown here is derived from an EMBL/GenBank/DDBJ whole genome shotgun (WGS) entry which is preliminary data.</text>
</comment>
<name>A0AAV4Y9U6_CAEEX</name>
<organism evidence="1 2">
    <name type="scientific">Caerostris extrusa</name>
    <name type="common">Bark spider</name>
    <name type="synonym">Caerostris bankana</name>
    <dbReference type="NCBI Taxonomy" id="172846"/>
    <lineage>
        <taxon>Eukaryota</taxon>
        <taxon>Metazoa</taxon>
        <taxon>Ecdysozoa</taxon>
        <taxon>Arthropoda</taxon>
        <taxon>Chelicerata</taxon>
        <taxon>Arachnida</taxon>
        <taxon>Araneae</taxon>
        <taxon>Araneomorphae</taxon>
        <taxon>Entelegynae</taxon>
        <taxon>Araneoidea</taxon>
        <taxon>Araneidae</taxon>
        <taxon>Caerostris</taxon>
    </lineage>
</organism>
<dbReference type="AlphaFoldDB" id="A0AAV4Y9U6"/>
<dbReference type="Proteomes" id="UP001054945">
    <property type="component" value="Unassembled WGS sequence"/>
</dbReference>
<evidence type="ECO:0000313" key="2">
    <source>
        <dbReference type="Proteomes" id="UP001054945"/>
    </source>
</evidence>
<proteinExistence type="predicted"/>
<evidence type="ECO:0000313" key="1">
    <source>
        <dbReference type="EMBL" id="GIZ03728.1"/>
    </source>
</evidence>
<sequence length="91" mass="10676">MMLVECIPTRKHFLRHVGAEAFEKINRGSKITHIWYDIRPSKSGTRLTSQIKFCVYSRNENNASINIVDEERNGEYHPEMQRWGTLVLTLL</sequence>
<keyword evidence="2" id="KW-1185">Reference proteome</keyword>
<dbReference type="EMBL" id="BPLR01018990">
    <property type="protein sequence ID" value="GIZ03728.1"/>
    <property type="molecule type" value="Genomic_DNA"/>
</dbReference>
<gene>
    <name evidence="1" type="ORF">CEXT_27741</name>
</gene>
<reference evidence="1 2" key="1">
    <citation type="submission" date="2021-06" db="EMBL/GenBank/DDBJ databases">
        <title>Caerostris extrusa draft genome.</title>
        <authorList>
            <person name="Kono N."/>
            <person name="Arakawa K."/>
        </authorList>
    </citation>
    <scope>NUCLEOTIDE SEQUENCE [LARGE SCALE GENOMIC DNA]</scope>
</reference>
<protein>
    <submittedName>
        <fullName evidence="1">Uncharacterized protein</fullName>
    </submittedName>
</protein>
<accession>A0AAV4Y9U6</accession>